<feature type="region of interest" description="Disordered" evidence="5">
    <location>
        <begin position="316"/>
        <end position="354"/>
    </location>
</feature>
<dbReference type="InterPro" id="IPR013083">
    <property type="entry name" value="Znf_RING/FYVE/PHD"/>
</dbReference>
<dbReference type="InterPro" id="IPR047126">
    <property type="entry name" value="RNF141-like"/>
</dbReference>
<dbReference type="PANTHER" id="PTHR12109">
    <property type="entry name" value="RING FINGER PROTEIN 141-RELATED"/>
    <property type="match status" value="1"/>
</dbReference>
<comment type="caution">
    <text evidence="7">The sequence shown here is derived from an EMBL/GenBank/DDBJ whole genome shotgun (WGS) entry which is preliminary data.</text>
</comment>
<feature type="compositionally biased region" description="Acidic residues" evidence="5">
    <location>
        <begin position="322"/>
        <end position="350"/>
    </location>
</feature>
<keyword evidence="1" id="KW-0479">Metal-binding</keyword>
<dbReference type="STRING" id="2282107.A0A286UJE5"/>
<feature type="compositionally biased region" description="Basic and acidic residues" evidence="5">
    <location>
        <begin position="43"/>
        <end position="54"/>
    </location>
</feature>
<dbReference type="PROSITE" id="PS00518">
    <property type="entry name" value="ZF_RING_1"/>
    <property type="match status" value="1"/>
</dbReference>
<dbReference type="Pfam" id="PF13445">
    <property type="entry name" value="zf-RING_UBOX"/>
    <property type="match status" value="1"/>
</dbReference>
<evidence type="ECO:0000259" key="6">
    <source>
        <dbReference type="PROSITE" id="PS50089"/>
    </source>
</evidence>
<dbReference type="SUPFAM" id="SSF57850">
    <property type="entry name" value="RING/U-box"/>
    <property type="match status" value="1"/>
</dbReference>
<dbReference type="InParanoid" id="A0A286UJE5"/>
<keyword evidence="8" id="KW-1185">Reference proteome</keyword>
<dbReference type="Gene3D" id="3.30.40.10">
    <property type="entry name" value="Zinc/RING finger domain, C3HC4 (zinc finger)"/>
    <property type="match status" value="1"/>
</dbReference>
<gene>
    <name evidence="7" type="ORF">PNOK_0456300</name>
</gene>
<dbReference type="PANTHER" id="PTHR12109:SF3">
    <property type="entry name" value="RING FINGER PROTEIN 141"/>
    <property type="match status" value="1"/>
</dbReference>
<evidence type="ECO:0000256" key="4">
    <source>
        <dbReference type="PROSITE-ProRule" id="PRU00175"/>
    </source>
</evidence>
<dbReference type="GO" id="GO:0008270">
    <property type="term" value="F:zinc ion binding"/>
    <property type="evidence" value="ECO:0007669"/>
    <property type="project" value="UniProtKB-KW"/>
</dbReference>
<protein>
    <recommendedName>
        <fullName evidence="6">RING-type domain-containing protein</fullName>
    </recommendedName>
</protein>
<evidence type="ECO:0000256" key="1">
    <source>
        <dbReference type="ARBA" id="ARBA00022723"/>
    </source>
</evidence>
<evidence type="ECO:0000256" key="3">
    <source>
        <dbReference type="ARBA" id="ARBA00022833"/>
    </source>
</evidence>
<evidence type="ECO:0000313" key="7">
    <source>
        <dbReference type="EMBL" id="PAV19629.1"/>
    </source>
</evidence>
<organism evidence="7 8">
    <name type="scientific">Pyrrhoderma noxium</name>
    <dbReference type="NCBI Taxonomy" id="2282107"/>
    <lineage>
        <taxon>Eukaryota</taxon>
        <taxon>Fungi</taxon>
        <taxon>Dikarya</taxon>
        <taxon>Basidiomycota</taxon>
        <taxon>Agaricomycotina</taxon>
        <taxon>Agaricomycetes</taxon>
        <taxon>Hymenochaetales</taxon>
        <taxon>Hymenochaetaceae</taxon>
        <taxon>Pyrrhoderma</taxon>
    </lineage>
</organism>
<dbReference type="GO" id="GO:0004842">
    <property type="term" value="F:ubiquitin-protein transferase activity"/>
    <property type="evidence" value="ECO:0007669"/>
    <property type="project" value="TreeGrafter"/>
</dbReference>
<dbReference type="InterPro" id="IPR027370">
    <property type="entry name" value="Znf-RING_euk"/>
</dbReference>
<dbReference type="InterPro" id="IPR017907">
    <property type="entry name" value="Znf_RING_CS"/>
</dbReference>
<dbReference type="PROSITE" id="PS50089">
    <property type="entry name" value="ZF_RING_2"/>
    <property type="match status" value="1"/>
</dbReference>
<feature type="compositionally biased region" description="Basic and acidic residues" evidence="5">
    <location>
        <begin position="12"/>
        <end position="23"/>
    </location>
</feature>
<keyword evidence="3" id="KW-0862">Zinc</keyword>
<feature type="compositionally biased region" description="Low complexity" evidence="5">
    <location>
        <begin position="1"/>
        <end position="11"/>
    </location>
</feature>
<dbReference type="EMBL" id="NBII01000004">
    <property type="protein sequence ID" value="PAV19629.1"/>
    <property type="molecule type" value="Genomic_DNA"/>
</dbReference>
<evidence type="ECO:0000256" key="2">
    <source>
        <dbReference type="ARBA" id="ARBA00022771"/>
    </source>
</evidence>
<dbReference type="GO" id="GO:0051865">
    <property type="term" value="P:protein autoubiquitination"/>
    <property type="evidence" value="ECO:0007669"/>
    <property type="project" value="TreeGrafter"/>
</dbReference>
<dbReference type="AlphaFoldDB" id="A0A286UJE5"/>
<evidence type="ECO:0000313" key="8">
    <source>
        <dbReference type="Proteomes" id="UP000217199"/>
    </source>
</evidence>
<sequence>MSSSRIAASGSSRERLHGVETRARSSQKYPSAETCAVVRRRSRSSEPRRSKSKEAGPIVSVPSRKRKASTFEDEAKPALLEPSKLTGISHGRPWKRKVAKSSAPPSREPVIEKASGTPIKIESTSDSVADRPKEEACPRQSTVLCGSKEVEQLQKELAIMKTEADKIRKASESQSQTIDDLKVELMMCKKMNRKQVKQIDRLTKIEQKSKELSNIVQQSLSCQICLDLFTRPFVLSPCGHVYCQGCLQQWFRKAPRQPSEDEYEEISTLDRIKSCPCCRTEIHHRPIPLFLVKDIITAIDPSKQKLGLNISTDDPWSGIFPDENDDDEEYEYDSSDTEYDLTEGEEEEGEGRDAFRYGYWETDSDFSEEEGDGVSSAGDSYEYAASETDDIIRMHFPIRVSPAFASTVPRTSWAMPRYLELLQRGATMRMIDRYNMRMDPSGGIVARLDELDEVYLGWNIKLPENDHSDGRKFMEWVKKNIAHNRLNWGLYALNGRNVYRRRIPLFIPTEILSVPSDEEDGNPEWAYF</sequence>
<evidence type="ECO:0000256" key="5">
    <source>
        <dbReference type="SAM" id="MobiDB-lite"/>
    </source>
</evidence>
<feature type="region of interest" description="Disordered" evidence="5">
    <location>
        <begin position="1"/>
        <end position="111"/>
    </location>
</feature>
<dbReference type="Proteomes" id="UP000217199">
    <property type="component" value="Unassembled WGS sequence"/>
</dbReference>
<keyword evidence="2 4" id="KW-0863">Zinc-finger</keyword>
<dbReference type="InterPro" id="IPR058504">
    <property type="entry name" value="DUF8191"/>
</dbReference>
<feature type="domain" description="RING-type" evidence="6">
    <location>
        <begin position="222"/>
        <end position="279"/>
    </location>
</feature>
<accession>A0A286UJE5</accession>
<dbReference type="OrthoDB" id="6105938at2759"/>
<proteinExistence type="predicted"/>
<dbReference type="Pfam" id="PF26609">
    <property type="entry name" value="DUF8191"/>
    <property type="match status" value="1"/>
</dbReference>
<name>A0A286UJE5_9AGAM</name>
<dbReference type="SMART" id="SM00184">
    <property type="entry name" value="RING"/>
    <property type="match status" value="1"/>
</dbReference>
<dbReference type="InterPro" id="IPR001841">
    <property type="entry name" value="Znf_RING"/>
</dbReference>
<reference evidence="7 8" key="1">
    <citation type="journal article" date="2017" name="Mol. Ecol.">
        <title>Comparative and population genomic landscape of Phellinus noxius: A hypervariable fungus causing root rot in trees.</title>
        <authorList>
            <person name="Chung C.L."/>
            <person name="Lee T.J."/>
            <person name="Akiba M."/>
            <person name="Lee H.H."/>
            <person name="Kuo T.H."/>
            <person name="Liu D."/>
            <person name="Ke H.M."/>
            <person name="Yokoi T."/>
            <person name="Roa M.B."/>
            <person name="Lu M.J."/>
            <person name="Chang Y.Y."/>
            <person name="Ann P.J."/>
            <person name="Tsai J.N."/>
            <person name="Chen C.Y."/>
            <person name="Tzean S.S."/>
            <person name="Ota Y."/>
            <person name="Hattori T."/>
            <person name="Sahashi N."/>
            <person name="Liou R.F."/>
            <person name="Kikuchi T."/>
            <person name="Tsai I.J."/>
        </authorList>
    </citation>
    <scope>NUCLEOTIDE SEQUENCE [LARGE SCALE GENOMIC DNA]</scope>
    <source>
        <strain evidence="7 8">FFPRI411160</strain>
    </source>
</reference>